<evidence type="ECO:0000256" key="10">
    <source>
        <dbReference type="PROSITE-ProRule" id="PRU00471"/>
    </source>
</evidence>
<dbReference type="Pfam" id="PF13476">
    <property type="entry name" value="AAA_23"/>
    <property type="match status" value="1"/>
</dbReference>
<keyword evidence="2" id="KW-0547">Nucleotide-binding</keyword>
<dbReference type="SUPFAM" id="SSF75712">
    <property type="entry name" value="Rad50 coiled-coil Zn hook"/>
    <property type="match status" value="1"/>
</dbReference>
<evidence type="ECO:0000256" key="4">
    <source>
        <dbReference type="ARBA" id="ARBA00022801"/>
    </source>
</evidence>
<dbReference type="OrthoDB" id="25344at2157"/>
<reference evidence="14 15" key="1">
    <citation type="journal article" date="2014" name="PLoS Genet.">
        <title>Phylogenetically driven sequencing of extremely halophilic archaea reveals strategies for static and dynamic osmo-response.</title>
        <authorList>
            <person name="Becker E.A."/>
            <person name="Seitzer P.M."/>
            <person name="Tritt A."/>
            <person name="Larsen D."/>
            <person name="Krusor M."/>
            <person name="Yao A.I."/>
            <person name="Wu D."/>
            <person name="Madern D."/>
            <person name="Eisen J.A."/>
            <person name="Darling A.E."/>
            <person name="Facciotti M.T."/>
        </authorList>
    </citation>
    <scope>NUCLEOTIDE SEQUENCE [LARGE SCALE GENOMIC DNA]</scope>
    <source>
        <strain evidence="14 15">DSM 19288</strain>
    </source>
</reference>
<feature type="domain" description="Zinc-hook" evidence="13">
    <location>
        <begin position="536"/>
        <end position="635"/>
    </location>
</feature>
<feature type="compositionally biased region" description="Acidic residues" evidence="12">
    <location>
        <begin position="254"/>
        <end position="264"/>
    </location>
</feature>
<feature type="region of interest" description="Disordered" evidence="12">
    <location>
        <begin position="245"/>
        <end position="264"/>
    </location>
</feature>
<dbReference type="GO" id="GO:0005524">
    <property type="term" value="F:ATP binding"/>
    <property type="evidence" value="ECO:0007669"/>
    <property type="project" value="UniProtKB-KW"/>
</dbReference>
<evidence type="ECO:0000256" key="9">
    <source>
        <dbReference type="ARBA" id="ARBA00049666"/>
    </source>
</evidence>
<dbReference type="Gene3D" id="1.10.287.1490">
    <property type="match status" value="1"/>
</dbReference>
<feature type="compositionally biased region" description="Basic and acidic residues" evidence="12">
    <location>
        <begin position="346"/>
        <end position="356"/>
    </location>
</feature>
<keyword evidence="6" id="KW-0067">ATP-binding</keyword>
<keyword evidence="8" id="KW-0234">DNA repair</keyword>
<keyword evidence="5 10" id="KW-0862">Zinc</keyword>
<dbReference type="Proteomes" id="UP000011586">
    <property type="component" value="Unassembled WGS sequence"/>
</dbReference>
<proteinExistence type="inferred from homology"/>
<feature type="region of interest" description="Disordered" evidence="12">
    <location>
        <begin position="442"/>
        <end position="481"/>
    </location>
</feature>
<dbReference type="PANTHER" id="PTHR32114">
    <property type="entry name" value="ABC TRANSPORTER ABCH.3"/>
    <property type="match status" value="1"/>
</dbReference>
<dbReference type="SUPFAM" id="SSF57997">
    <property type="entry name" value="Tropomyosin"/>
    <property type="match status" value="1"/>
</dbReference>
<keyword evidence="15" id="KW-1185">Reference proteome</keyword>
<dbReference type="InterPro" id="IPR038729">
    <property type="entry name" value="Rad50/SbcC_AAA"/>
</dbReference>
<comment type="similarity">
    <text evidence="9">Belongs to the Sph1/Sph2 family.</text>
</comment>
<accession>M0E0X4</accession>
<dbReference type="Gene3D" id="1.10.287.510">
    <property type="entry name" value="Helix hairpin bin"/>
    <property type="match status" value="1"/>
</dbReference>
<dbReference type="InterPro" id="IPR013134">
    <property type="entry name" value="Zn_hook_RAD50"/>
</dbReference>
<evidence type="ECO:0000256" key="8">
    <source>
        <dbReference type="ARBA" id="ARBA00023204"/>
    </source>
</evidence>
<dbReference type="InterPro" id="IPR027417">
    <property type="entry name" value="P-loop_NTPase"/>
</dbReference>
<dbReference type="AlphaFoldDB" id="M0E0X4"/>
<dbReference type="GO" id="GO:0016887">
    <property type="term" value="F:ATP hydrolysis activity"/>
    <property type="evidence" value="ECO:0007669"/>
    <property type="project" value="InterPro"/>
</dbReference>
<dbReference type="GO" id="GO:0006302">
    <property type="term" value="P:double-strand break repair"/>
    <property type="evidence" value="ECO:0007669"/>
    <property type="project" value="InterPro"/>
</dbReference>
<dbReference type="PROSITE" id="PS51131">
    <property type="entry name" value="ZN_HOOK"/>
    <property type="match status" value="1"/>
</dbReference>
<feature type="coiled-coil region" evidence="11">
    <location>
        <begin position="821"/>
        <end position="895"/>
    </location>
</feature>
<evidence type="ECO:0000313" key="15">
    <source>
        <dbReference type="Proteomes" id="UP000011586"/>
    </source>
</evidence>
<protein>
    <submittedName>
        <fullName evidence="14">SMC domain-containing protein</fullName>
    </submittedName>
</protein>
<evidence type="ECO:0000256" key="7">
    <source>
        <dbReference type="ARBA" id="ARBA00023054"/>
    </source>
</evidence>
<evidence type="ECO:0000256" key="11">
    <source>
        <dbReference type="SAM" id="Coils"/>
    </source>
</evidence>
<keyword evidence="7 11" id="KW-0175">Coiled coil</keyword>
<evidence type="ECO:0000256" key="1">
    <source>
        <dbReference type="ARBA" id="ARBA00022723"/>
    </source>
</evidence>
<evidence type="ECO:0000259" key="13">
    <source>
        <dbReference type="PROSITE" id="PS51131"/>
    </source>
</evidence>
<comment type="caution">
    <text evidence="14">The sequence shown here is derived from an EMBL/GenBank/DDBJ whole genome shotgun (WGS) entry which is preliminary data.</text>
</comment>
<evidence type="ECO:0000256" key="5">
    <source>
        <dbReference type="ARBA" id="ARBA00022833"/>
    </source>
</evidence>
<evidence type="ECO:0000313" key="14">
    <source>
        <dbReference type="EMBL" id="ELZ41455.1"/>
    </source>
</evidence>
<name>M0E0X4_9EURY</name>
<feature type="binding site" evidence="10">
    <location>
        <position position="583"/>
    </location>
    <ligand>
        <name>Zn(2+)</name>
        <dbReference type="ChEBI" id="CHEBI:29105"/>
    </ligand>
</feature>
<keyword evidence="4" id="KW-0378">Hydrolase</keyword>
<feature type="region of interest" description="Disordered" evidence="12">
    <location>
        <begin position="304"/>
        <end position="356"/>
    </location>
</feature>
<dbReference type="PANTHER" id="PTHR32114:SF2">
    <property type="entry name" value="ABC TRANSPORTER ABCH.3"/>
    <property type="match status" value="1"/>
</dbReference>
<organism evidence="14 15">
    <name type="scientific">Halorubrum californiense DSM 19288</name>
    <dbReference type="NCBI Taxonomy" id="1227465"/>
    <lineage>
        <taxon>Archaea</taxon>
        <taxon>Methanobacteriati</taxon>
        <taxon>Methanobacteriota</taxon>
        <taxon>Stenosarchaea group</taxon>
        <taxon>Halobacteria</taxon>
        <taxon>Halobacteriales</taxon>
        <taxon>Haloferacaceae</taxon>
        <taxon>Halorubrum</taxon>
    </lineage>
</organism>
<dbReference type="RefSeq" id="WP_008444090.1">
    <property type="nucleotide sequence ID" value="NZ_AOJK01000063.1"/>
</dbReference>
<evidence type="ECO:0000256" key="3">
    <source>
        <dbReference type="ARBA" id="ARBA00022763"/>
    </source>
</evidence>
<feature type="binding site" evidence="10">
    <location>
        <position position="586"/>
    </location>
    <ligand>
        <name>Zn(2+)</name>
        <dbReference type="ChEBI" id="CHEBI:29105"/>
    </ligand>
</feature>
<evidence type="ECO:0000256" key="6">
    <source>
        <dbReference type="ARBA" id="ARBA00022840"/>
    </source>
</evidence>
<dbReference type="Gene3D" id="3.40.50.300">
    <property type="entry name" value="P-loop containing nucleotide triphosphate hydrolases"/>
    <property type="match status" value="2"/>
</dbReference>
<feature type="compositionally biased region" description="Basic and acidic residues" evidence="12">
    <location>
        <begin position="654"/>
        <end position="672"/>
    </location>
</feature>
<keyword evidence="1 10" id="KW-0479">Metal-binding</keyword>
<dbReference type="GO" id="GO:0046872">
    <property type="term" value="F:metal ion binding"/>
    <property type="evidence" value="ECO:0007669"/>
    <property type="project" value="UniProtKB-UniRule"/>
</dbReference>
<dbReference type="STRING" id="1227465.C463_12267"/>
<sequence>MKITDLHLQNIRSYEDESIAFPEGTMLVHGENGAGKTTLLMGIFGGLFLSNIRNVGSNDFKLDDIVRRGTREGEIELTFEVAETPYTVTWSIDTEGQNSAELDSPALSEPISGIRDVSSEVVDVVGMDEDSFSRSVYVQQGEVDSLFDDDARAELIDDLLGLDRIDRYELRAKGARRAMGRIASENEQSAENHRETIDDQFDHDVEGYEAAIADKEAEISEQQAEIEDVEEFLQELRDAKEDVEQRLENHDELQTELEEAEDERQDLIEERAAKQREIEDAETAISEAETEIDTCRNDIDEKQEALDQLDNPSTTDPIDADLSTEERAEEALSAAQEAVETAQIEQTDREGTLDQAETERDRLIDERDALREEAEELEADLDHLLAEKEDIADDVEAAEEEVTAAVETRDAVTTEFLPDDSCPDTITDETREAVDARIEALTTEKNELSEERAAAEASLDAAETTREEAQAAVTDARDEIDQLSEDLAEVESELEDAREAKSEAENQFEEDLESLDADLDTVDLSVSGDTLQSLIDERIPEAKGEVQDAIETANTTVTELEARTTTLEEDREELQALDGVATCPKCGQDVDPSHVESELADIDVELTEVEAELAEAREERDALVDRRDALDECREDAIDLRGFRDDTVDVKAERVSTLEDERESLQDDHSEAESELADAEAKLESAESEVDDLEQTIADLKSDIESLEAEIEDGKEVVAAFETVEQRRQERDDLADELADLEAEQEELEAEIADANAELDGYDEQIEAQRDAVAEADAALEDAQQAVDTATEQRELVADVVDAYESIAELETTIKGHQKDIGHAQDTIETLNGQIADVEEEIDALSDELGSIDVEAQREQLETATQKIEDREATVEELNAELDSLKEARTVLVNDLENLEYFRDQLALEEEKRKWAEERSDEFDRMMAVYRSTKADLREQYLAYINQYTNDIFSDIYKNSSYQQVRILEEGPDGTPYAIQLLRDDGTLEHPSNASGGERAIVNLALRAGIYKLIAEMREGDSGRLPPFILDEPTTFLDKGHIGRLEQMLDSISEWDVPQVIVVSHDERLIQGAEHEIEVSIDEDTNASRVDVHRGGRILGDE</sequence>
<keyword evidence="3" id="KW-0227">DNA damage</keyword>
<evidence type="ECO:0000256" key="2">
    <source>
        <dbReference type="ARBA" id="ARBA00022741"/>
    </source>
</evidence>
<feature type="compositionally biased region" description="Basic and acidic residues" evidence="12">
    <location>
        <begin position="463"/>
        <end position="480"/>
    </location>
</feature>
<feature type="region of interest" description="Disordered" evidence="12">
    <location>
        <begin position="654"/>
        <end position="691"/>
    </location>
</feature>
<feature type="compositionally biased region" description="Basic and acidic residues" evidence="12">
    <location>
        <begin position="442"/>
        <end position="454"/>
    </location>
</feature>
<dbReference type="SUPFAM" id="SSF52540">
    <property type="entry name" value="P-loop containing nucleoside triphosphate hydrolases"/>
    <property type="match status" value="2"/>
</dbReference>
<dbReference type="EMBL" id="AOJK01000063">
    <property type="protein sequence ID" value="ELZ41455.1"/>
    <property type="molecule type" value="Genomic_DNA"/>
</dbReference>
<dbReference type="PATRIC" id="fig|1227465.4.peg.2379"/>
<evidence type="ECO:0000256" key="12">
    <source>
        <dbReference type="SAM" id="MobiDB-lite"/>
    </source>
</evidence>
<gene>
    <name evidence="14" type="ORF">C463_12267</name>
</gene>